<reference evidence="7 8" key="1">
    <citation type="submission" date="2015-10" db="EMBL/GenBank/DDBJ databases">
        <title>Full genome of DAOMC 229536 Phialocephala scopiformis, a fungal endophyte of spruce producing the potent anti-insectan compound rugulosin.</title>
        <authorList>
            <consortium name="DOE Joint Genome Institute"/>
            <person name="Walker A.K."/>
            <person name="Frasz S.L."/>
            <person name="Seifert K.A."/>
            <person name="Miller J.D."/>
            <person name="Mondo S.J."/>
            <person name="Labutti K."/>
            <person name="Lipzen A."/>
            <person name="Dockter R."/>
            <person name="Kennedy M."/>
            <person name="Grigoriev I.V."/>
            <person name="Spatafora J.W."/>
        </authorList>
    </citation>
    <scope>NUCLEOTIDE SEQUENCE [LARGE SCALE GENOMIC DNA]</scope>
    <source>
        <strain evidence="7 8">CBS 120377</strain>
    </source>
</reference>
<evidence type="ECO:0000313" key="8">
    <source>
        <dbReference type="Proteomes" id="UP000070700"/>
    </source>
</evidence>
<evidence type="ECO:0000256" key="2">
    <source>
        <dbReference type="ARBA" id="ARBA00022692"/>
    </source>
</evidence>
<evidence type="ECO:0000256" key="5">
    <source>
        <dbReference type="SAM" id="Phobius"/>
    </source>
</evidence>
<dbReference type="InterPro" id="IPR008253">
    <property type="entry name" value="Marvel"/>
</dbReference>
<dbReference type="InParanoid" id="A0A194WUR5"/>
<evidence type="ECO:0000259" key="6">
    <source>
        <dbReference type="Pfam" id="PF01284"/>
    </source>
</evidence>
<dbReference type="GO" id="GO:0072659">
    <property type="term" value="P:protein localization to plasma membrane"/>
    <property type="evidence" value="ECO:0007669"/>
    <property type="project" value="TreeGrafter"/>
</dbReference>
<feature type="transmembrane region" description="Helical" evidence="5">
    <location>
        <begin position="6"/>
        <end position="26"/>
    </location>
</feature>
<evidence type="ECO:0000256" key="3">
    <source>
        <dbReference type="ARBA" id="ARBA00022989"/>
    </source>
</evidence>
<dbReference type="GeneID" id="28823151"/>
<comment type="subcellular location">
    <subcellularLocation>
        <location evidence="1">Membrane</location>
        <topology evidence="1">Multi-pass membrane protein</topology>
    </subcellularLocation>
</comment>
<feature type="transmembrane region" description="Helical" evidence="5">
    <location>
        <begin position="144"/>
        <end position="163"/>
    </location>
</feature>
<evidence type="ECO:0000256" key="4">
    <source>
        <dbReference type="ARBA" id="ARBA00023136"/>
    </source>
</evidence>
<dbReference type="AlphaFoldDB" id="A0A194WUR5"/>
<proteinExistence type="predicted"/>
<dbReference type="KEGG" id="psco:LY89DRAFT_674271"/>
<keyword evidence="4 5" id="KW-0472">Membrane</keyword>
<dbReference type="PANTHER" id="PTHR28165">
    <property type="entry name" value="NON-CLASSICAL EXPORT PROTEIN 2-RELATED"/>
    <property type="match status" value="1"/>
</dbReference>
<organism evidence="7 8">
    <name type="scientific">Mollisia scopiformis</name>
    <name type="common">Conifer needle endophyte fungus</name>
    <name type="synonym">Phialocephala scopiformis</name>
    <dbReference type="NCBI Taxonomy" id="149040"/>
    <lineage>
        <taxon>Eukaryota</taxon>
        <taxon>Fungi</taxon>
        <taxon>Dikarya</taxon>
        <taxon>Ascomycota</taxon>
        <taxon>Pezizomycotina</taxon>
        <taxon>Leotiomycetes</taxon>
        <taxon>Helotiales</taxon>
        <taxon>Mollisiaceae</taxon>
        <taxon>Mollisia</taxon>
    </lineage>
</organism>
<dbReference type="EMBL" id="KQ947426">
    <property type="protein sequence ID" value="KUJ11706.1"/>
    <property type="molecule type" value="Genomic_DNA"/>
</dbReference>
<feature type="transmembrane region" description="Helical" evidence="5">
    <location>
        <begin position="67"/>
        <end position="87"/>
    </location>
</feature>
<dbReference type="Proteomes" id="UP000070700">
    <property type="component" value="Unassembled WGS sequence"/>
</dbReference>
<keyword evidence="3 5" id="KW-1133">Transmembrane helix</keyword>
<accession>A0A194WUR5</accession>
<sequence length="172" mass="18072">MLVSLILRVCQLLFAAVVLALSVVLVHGYGPGHAPSLLDYGVFCGAGALIFAAVGVLALFLEPLQGIIMLALDGVASFFLLAGAAAFSAKIRSGSCTNGYYIADILGTINTSPYKFYAGNGDQQIENAAKDLENRCRIAQTDEAFLWIVVICFIATAVLGFLGKSGKRGATY</sequence>
<dbReference type="OrthoDB" id="2017497at2759"/>
<feature type="domain" description="MARVEL" evidence="6">
    <location>
        <begin position="4"/>
        <end position="159"/>
    </location>
</feature>
<evidence type="ECO:0000256" key="1">
    <source>
        <dbReference type="ARBA" id="ARBA00004141"/>
    </source>
</evidence>
<dbReference type="Pfam" id="PF01284">
    <property type="entry name" value="MARVEL"/>
    <property type="match status" value="1"/>
</dbReference>
<evidence type="ECO:0000313" key="7">
    <source>
        <dbReference type="EMBL" id="KUJ11706.1"/>
    </source>
</evidence>
<protein>
    <recommendedName>
        <fullName evidence="6">MARVEL domain-containing protein</fullName>
    </recommendedName>
</protein>
<dbReference type="RefSeq" id="XP_018066061.1">
    <property type="nucleotide sequence ID" value="XM_018213425.1"/>
</dbReference>
<dbReference type="InterPro" id="IPR052649">
    <property type="entry name" value="NCE102-like"/>
</dbReference>
<dbReference type="PANTHER" id="PTHR28165:SF1">
    <property type="entry name" value="NON-CLASSICAL EXPORT PROTEIN 2-RELATED"/>
    <property type="match status" value="1"/>
</dbReference>
<gene>
    <name evidence="7" type="ORF">LY89DRAFT_674271</name>
</gene>
<name>A0A194WUR5_MOLSC</name>
<dbReference type="GO" id="GO:0032126">
    <property type="term" value="C:eisosome"/>
    <property type="evidence" value="ECO:0007669"/>
    <property type="project" value="TreeGrafter"/>
</dbReference>
<feature type="transmembrane region" description="Helical" evidence="5">
    <location>
        <begin position="38"/>
        <end position="61"/>
    </location>
</feature>
<dbReference type="GO" id="GO:0070941">
    <property type="term" value="P:eisosome assembly"/>
    <property type="evidence" value="ECO:0007669"/>
    <property type="project" value="TreeGrafter"/>
</dbReference>
<keyword evidence="2 5" id="KW-0812">Transmembrane</keyword>
<keyword evidence="8" id="KW-1185">Reference proteome</keyword>
<dbReference type="GO" id="GO:0005886">
    <property type="term" value="C:plasma membrane"/>
    <property type="evidence" value="ECO:0007669"/>
    <property type="project" value="TreeGrafter"/>
</dbReference>